<dbReference type="Gene3D" id="1.10.443.10">
    <property type="entry name" value="Intergrase catalytic core"/>
    <property type="match status" value="1"/>
</dbReference>
<evidence type="ECO:0000256" key="1">
    <source>
        <dbReference type="ARBA" id="ARBA00008857"/>
    </source>
</evidence>
<organism evidence="7 8">
    <name type="scientific">Oligosphaera ethanolica</name>
    <dbReference type="NCBI Taxonomy" id="760260"/>
    <lineage>
        <taxon>Bacteria</taxon>
        <taxon>Pseudomonadati</taxon>
        <taxon>Lentisphaerota</taxon>
        <taxon>Oligosphaeria</taxon>
        <taxon>Oligosphaerales</taxon>
        <taxon>Oligosphaeraceae</taxon>
        <taxon>Oligosphaera</taxon>
    </lineage>
</organism>
<dbReference type="GO" id="GO:0003677">
    <property type="term" value="F:DNA binding"/>
    <property type="evidence" value="ECO:0007669"/>
    <property type="project" value="UniProtKB-KW"/>
</dbReference>
<feature type="region of interest" description="Disordered" evidence="5">
    <location>
        <begin position="213"/>
        <end position="232"/>
    </location>
</feature>
<dbReference type="PANTHER" id="PTHR30349:SF41">
    <property type="entry name" value="INTEGRASE_RECOMBINASE PROTEIN MJ0367-RELATED"/>
    <property type="match status" value="1"/>
</dbReference>
<dbReference type="InterPro" id="IPR013762">
    <property type="entry name" value="Integrase-like_cat_sf"/>
</dbReference>
<dbReference type="Gene3D" id="1.10.150.130">
    <property type="match status" value="1"/>
</dbReference>
<comment type="caution">
    <text evidence="7">The sequence shown here is derived from an EMBL/GenBank/DDBJ whole genome shotgun (WGS) entry which is preliminary data.</text>
</comment>
<keyword evidence="3" id="KW-0233">DNA recombination</keyword>
<evidence type="ECO:0000256" key="3">
    <source>
        <dbReference type="ARBA" id="ARBA00023172"/>
    </source>
</evidence>
<evidence type="ECO:0000256" key="5">
    <source>
        <dbReference type="SAM" id="MobiDB-lite"/>
    </source>
</evidence>
<keyword evidence="2" id="KW-0238">DNA-binding</keyword>
<keyword evidence="8" id="KW-1185">Reference proteome</keyword>
<reference evidence="7" key="1">
    <citation type="submission" date="2023-07" db="EMBL/GenBank/DDBJ databases">
        <title>Genomic Encyclopedia of Type Strains, Phase IV (KMG-IV): sequencing the most valuable type-strain genomes for metagenomic binning, comparative biology and taxonomic classification.</title>
        <authorList>
            <person name="Goeker M."/>
        </authorList>
    </citation>
    <scope>NUCLEOTIDE SEQUENCE</scope>
    <source>
        <strain evidence="7">DSM 24202</strain>
    </source>
</reference>
<evidence type="ECO:0000256" key="4">
    <source>
        <dbReference type="SAM" id="Coils"/>
    </source>
</evidence>
<dbReference type="AlphaFoldDB" id="A0AAE3VCI5"/>
<feature type="compositionally biased region" description="Basic and acidic residues" evidence="5">
    <location>
        <begin position="218"/>
        <end position="229"/>
    </location>
</feature>
<protein>
    <submittedName>
        <fullName evidence="7">Integrase</fullName>
    </submittedName>
</protein>
<evidence type="ECO:0000313" key="8">
    <source>
        <dbReference type="Proteomes" id="UP001238163"/>
    </source>
</evidence>
<dbReference type="InterPro" id="IPR050090">
    <property type="entry name" value="Tyrosine_recombinase_XerCD"/>
</dbReference>
<feature type="domain" description="Tyr recombinase" evidence="6">
    <location>
        <begin position="228"/>
        <end position="434"/>
    </location>
</feature>
<dbReference type="InterPro" id="IPR010998">
    <property type="entry name" value="Integrase_recombinase_N"/>
</dbReference>
<evidence type="ECO:0000256" key="2">
    <source>
        <dbReference type="ARBA" id="ARBA00023125"/>
    </source>
</evidence>
<accession>A0AAE3VCI5</accession>
<dbReference type="Pfam" id="PF00589">
    <property type="entry name" value="Phage_integrase"/>
    <property type="match status" value="1"/>
</dbReference>
<dbReference type="GO" id="GO:0006310">
    <property type="term" value="P:DNA recombination"/>
    <property type="evidence" value="ECO:0007669"/>
    <property type="project" value="UniProtKB-KW"/>
</dbReference>
<gene>
    <name evidence="7" type="ORF">J3R75_000092</name>
</gene>
<sequence>MGRKTNGTLIQRGNRETYYLRYMAQGIARRVRLLTPDGKPIHGTGPDGKPLSRAAAIEARKAAEAAADRHLMRIRETDKVERLRQLQNDLRDAETAAAEAEADTLNDRATIADGWGLFMSCPKRPTSCRRYKAGDTIPLHTTASNYRGYYDRFTAWLNENHPKARLLSEVSPDMAARFTDDIGRAGASGTVNKYLQFLKCFYDTLTEAGKVTAPNPFRDIEPQDGETHSKRPLSRQQIAALLDTSTGELQALIALGYFSGLRFGDCCTLRWDEVDLGRGIIERVPSKTKNTVKDKAKAIVKIGIPPYLADLLAALPRAGEYVLPGMAAKLLEGRHSSAHRAVTSLFERCGIATRAEGTGAAYHYEGKRKVYETGRPRAVVQYGFHSLRYSYISHNAESGVPAAIIQRNAGHSNPAMTEHYTRISDAAAVKYAAALDMPAAPAARDMVIDATPADPDNASDAPTGARAQLRRIIDTMTEEQAAALLATTKEGGKA</sequence>
<dbReference type="GO" id="GO:0015074">
    <property type="term" value="P:DNA integration"/>
    <property type="evidence" value="ECO:0007669"/>
    <property type="project" value="InterPro"/>
</dbReference>
<proteinExistence type="inferred from homology"/>
<keyword evidence="4" id="KW-0175">Coiled coil</keyword>
<dbReference type="EMBL" id="JAUSVL010000001">
    <property type="protein sequence ID" value="MDQ0287985.1"/>
    <property type="molecule type" value="Genomic_DNA"/>
</dbReference>
<feature type="coiled-coil region" evidence="4">
    <location>
        <begin position="76"/>
        <end position="103"/>
    </location>
</feature>
<dbReference type="RefSeq" id="WP_307259149.1">
    <property type="nucleotide sequence ID" value="NZ_JAUSVL010000001.1"/>
</dbReference>
<name>A0AAE3VCI5_9BACT</name>
<dbReference type="Proteomes" id="UP001238163">
    <property type="component" value="Unassembled WGS sequence"/>
</dbReference>
<dbReference type="PROSITE" id="PS51898">
    <property type="entry name" value="TYR_RECOMBINASE"/>
    <property type="match status" value="1"/>
</dbReference>
<evidence type="ECO:0000259" key="6">
    <source>
        <dbReference type="PROSITE" id="PS51898"/>
    </source>
</evidence>
<dbReference type="InterPro" id="IPR002104">
    <property type="entry name" value="Integrase_catalytic"/>
</dbReference>
<dbReference type="PANTHER" id="PTHR30349">
    <property type="entry name" value="PHAGE INTEGRASE-RELATED"/>
    <property type="match status" value="1"/>
</dbReference>
<comment type="similarity">
    <text evidence="1">Belongs to the 'phage' integrase family.</text>
</comment>
<evidence type="ECO:0000313" key="7">
    <source>
        <dbReference type="EMBL" id="MDQ0287985.1"/>
    </source>
</evidence>
<dbReference type="InterPro" id="IPR011010">
    <property type="entry name" value="DNA_brk_join_enz"/>
</dbReference>
<dbReference type="SUPFAM" id="SSF56349">
    <property type="entry name" value="DNA breaking-rejoining enzymes"/>
    <property type="match status" value="1"/>
</dbReference>